<proteinExistence type="predicted"/>
<dbReference type="Proteomes" id="UP000254280">
    <property type="component" value="Unassembled WGS sequence"/>
</dbReference>
<evidence type="ECO:0000313" key="2">
    <source>
        <dbReference type="Proteomes" id="UP000254280"/>
    </source>
</evidence>
<name>A0A379B4J9_9PAST</name>
<evidence type="ECO:0000313" key="1">
    <source>
        <dbReference type="EMBL" id="SUB33543.1"/>
    </source>
</evidence>
<sequence length="147" mass="17119">MSEPNSYAQTRKIVKGIENKFSLDAPILTRLKKWCIKRGEPNRHEQASRSEALNSGQRPPRTCVSNCNLENEKRLRDKIQEVLKPICLPLHEVYIKRLLIGKKVILNHKQSLEIINNEVILSKNNNPVPFIERAEDDVVSKLWELWK</sequence>
<keyword evidence="2" id="KW-1185">Reference proteome</keyword>
<dbReference type="AlphaFoldDB" id="A0A379B4J9"/>
<organism evidence="1 2">
    <name type="scientific">[Pasteurella] mairii</name>
    <dbReference type="NCBI Taxonomy" id="757"/>
    <lineage>
        <taxon>Bacteria</taxon>
        <taxon>Pseudomonadati</taxon>
        <taxon>Pseudomonadota</taxon>
        <taxon>Gammaproteobacteria</taxon>
        <taxon>Pasteurellales</taxon>
        <taxon>Pasteurellaceae</taxon>
    </lineage>
</organism>
<dbReference type="EMBL" id="UGSS01000002">
    <property type="protein sequence ID" value="SUB33543.1"/>
    <property type="molecule type" value="Genomic_DNA"/>
</dbReference>
<reference evidence="1 2" key="1">
    <citation type="submission" date="2018-06" db="EMBL/GenBank/DDBJ databases">
        <authorList>
            <consortium name="Pathogen Informatics"/>
            <person name="Doyle S."/>
        </authorList>
    </citation>
    <scope>NUCLEOTIDE SEQUENCE [LARGE SCALE GENOMIC DNA]</scope>
    <source>
        <strain evidence="1 2">NCTC10699</strain>
    </source>
</reference>
<protein>
    <submittedName>
        <fullName evidence="1">Uncharacterized protein</fullName>
    </submittedName>
</protein>
<gene>
    <name evidence="1" type="ORF">NCTC10699_01168</name>
</gene>
<accession>A0A379B4J9</accession>